<sequence>MAFGKLDTIKGLSLKKYPFNLLNLAFHLHDGYDLLDKDSPLNLKSGILKNSI</sequence>
<evidence type="ECO:0000313" key="1">
    <source>
        <dbReference type="EMBL" id="CAG8758964.1"/>
    </source>
</evidence>
<dbReference type="EMBL" id="CAJVQC010035434">
    <property type="protein sequence ID" value="CAG8758964.1"/>
    <property type="molecule type" value="Genomic_DNA"/>
</dbReference>
<accession>A0ACA9QNU4</accession>
<dbReference type="Proteomes" id="UP000789920">
    <property type="component" value="Unassembled WGS sequence"/>
</dbReference>
<gene>
    <name evidence="1" type="ORF">RPERSI_LOCUS15012</name>
</gene>
<name>A0ACA9QNU4_9GLOM</name>
<proteinExistence type="predicted"/>
<evidence type="ECO:0000313" key="2">
    <source>
        <dbReference type="Proteomes" id="UP000789920"/>
    </source>
</evidence>
<feature type="non-terminal residue" evidence="1">
    <location>
        <position position="52"/>
    </location>
</feature>
<organism evidence="1 2">
    <name type="scientific">Racocetra persica</name>
    <dbReference type="NCBI Taxonomy" id="160502"/>
    <lineage>
        <taxon>Eukaryota</taxon>
        <taxon>Fungi</taxon>
        <taxon>Fungi incertae sedis</taxon>
        <taxon>Mucoromycota</taxon>
        <taxon>Glomeromycotina</taxon>
        <taxon>Glomeromycetes</taxon>
        <taxon>Diversisporales</taxon>
        <taxon>Gigasporaceae</taxon>
        <taxon>Racocetra</taxon>
    </lineage>
</organism>
<reference evidence="1" key="1">
    <citation type="submission" date="2021-06" db="EMBL/GenBank/DDBJ databases">
        <authorList>
            <person name="Kallberg Y."/>
            <person name="Tangrot J."/>
            <person name="Rosling A."/>
        </authorList>
    </citation>
    <scope>NUCLEOTIDE SEQUENCE</scope>
    <source>
        <strain evidence="1">MA461A</strain>
    </source>
</reference>
<comment type="caution">
    <text evidence="1">The sequence shown here is derived from an EMBL/GenBank/DDBJ whole genome shotgun (WGS) entry which is preliminary data.</text>
</comment>
<keyword evidence="2" id="KW-1185">Reference proteome</keyword>
<protein>
    <submittedName>
        <fullName evidence="1">33245_t:CDS:1</fullName>
    </submittedName>
</protein>